<reference evidence="1" key="1">
    <citation type="submission" date="2021-06" db="EMBL/GenBank/DDBJ databases">
        <authorList>
            <person name="Kallberg Y."/>
            <person name="Tangrot J."/>
            <person name="Rosling A."/>
        </authorList>
    </citation>
    <scope>NUCLEOTIDE SEQUENCE</scope>
    <source>
        <strain evidence="1">MA461A</strain>
    </source>
</reference>
<evidence type="ECO:0000313" key="1">
    <source>
        <dbReference type="EMBL" id="CAG8819530.1"/>
    </source>
</evidence>
<dbReference type="Proteomes" id="UP000789920">
    <property type="component" value="Unassembled WGS sequence"/>
</dbReference>
<keyword evidence="2" id="KW-1185">Reference proteome</keyword>
<protein>
    <submittedName>
        <fullName evidence="1">22749_t:CDS:1</fullName>
    </submittedName>
</protein>
<dbReference type="EMBL" id="CAJVQC010082426">
    <property type="protein sequence ID" value="CAG8819530.1"/>
    <property type="molecule type" value="Genomic_DNA"/>
</dbReference>
<name>A0ACA9S143_9GLOM</name>
<evidence type="ECO:0000313" key="2">
    <source>
        <dbReference type="Proteomes" id="UP000789920"/>
    </source>
</evidence>
<accession>A0ACA9S143</accession>
<feature type="non-terminal residue" evidence="1">
    <location>
        <position position="1"/>
    </location>
</feature>
<comment type="caution">
    <text evidence="1">The sequence shown here is derived from an EMBL/GenBank/DDBJ whole genome shotgun (WGS) entry which is preliminary data.</text>
</comment>
<organism evidence="1 2">
    <name type="scientific">Racocetra persica</name>
    <dbReference type="NCBI Taxonomy" id="160502"/>
    <lineage>
        <taxon>Eukaryota</taxon>
        <taxon>Fungi</taxon>
        <taxon>Fungi incertae sedis</taxon>
        <taxon>Mucoromycota</taxon>
        <taxon>Glomeromycotina</taxon>
        <taxon>Glomeromycetes</taxon>
        <taxon>Diversisporales</taxon>
        <taxon>Gigasporaceae</taxon>
        <taxon>Racocetra</taxon>
    </lineage>
</organism>
<feature type="non-terminal residue" evidence="1">
    <location>
        <position position="248"/>
    </location>
</feature>
<sequence>IEMSANARYLGLVQKCGNCQKFIENKTDSCQCEPEQQQFQFVLPYKLYLNFAPAVKCEVSTEATFEDYENPLRYMSYVKVKGSILAVAGEIDFHLEQLNNREKTHIGEAPTEQEAQTERMFKSTFRQFLDKTNNKAKLAANGLSVQWHKYGNFGTKQGEKFEQPDFKYEKAPNYLELGSNAWDITEAEIIEIEEHYEGQENTGGDTVIPASTSVFIKKISRVENEATGINYLEQAIKALPSDALKKSA</sequence>
<gene>
    <name evidence="1" type="ORF">RPERSI_LOCUS25150</name>
</gene>
<proteinExistence type="predicted"/>